<dbReference type="SFLD" id="SFLDG01216">
    <property type="entry name" value="thioether_bond_formation_requi"/>
    <property type="match status" value="1"/>
</dbReference>
<dbReference type="SFLD" id="SFLDF00365">
    <property type="entry name" value="thuricin_CD_(TrnCD-like)"/>
    <property type="match status" value="1"/>
</dbReference>
<dbReference type="Pfam" id="PF13186">
    <property type="entry name" value="SPASM"/>
    <property type="match status" value="1"/>
</dbReference>
<dbReference type="InterPro" id="IPR058240">
    <property type="entry name" value="rSAM_sf"/>
</dbReference>
<keyword evidence="8" id="KW-1185">Reference proteome</keyword>
<evidence type="ECO:0000256" key="5">
    <source>
        <dbReference type="SAM" id="MobiDB-lite"/>
    </source>
</evidence>
<proteinExistence type="predicted"/>
<gene>
    <name evidence="7" type="ORF">GCM10011578_041490</name>
</gene>
<dbReference type="SFLD" id="SFLDG01386">
    <property type="entry name" value="main_SPASM_domain-containing"/>
    <property type="match status" value="1"/>
</dbReference>
<keyword evidence="1" id="KW-0949">S-adenosyl-L-methionine</keyword>
<dbReference type="Pfam" id="PF04055">
    <property type="entry name" value="Radical_SAM"/>
    <property type="match status" value="1"/>
</dbReference>
<evidence type="ECO:0000259" key="6">
    <source>
        <dbReference type="PROSITE" id="PS51918"/>
    </source>
</evidence>
<dbReference type="GO" id="GO:0046872">
    <property type="term" value="F:metal ion binding"/>
    <property type="evidence" value="ECO:0007669"/>
    <property type="project" value="UniProtKB-KW"/>
</dbReference>
<dbReference type="SFLD" id="SFLDG01067">
    <property type="entry name" value="SPASM/twitch_domain_containing"/>
    <property type="match status" value="1"/>
</dbReference>
<dbReference type="EMBL" id="BMML01000009">
    <property type="protein sequence ID" value="GGN13987.1"/>
    <property type="molecule type" value="Genomic_DNA"/>
</dbReference>
<name>A0A917XER4_9ACTN</name>
<dbReference type="PROSITE" id="PS51918">
    <property type="entry name" value="RADICAL_SAM"/>
    <property type="match status" value="1"/>
</dbReference>
<keyword evidence="4" id="KW-0411">Iron-sulfur</keyword>
<dbReference type="PANTHER" id="PTHR11228:SF7">
    <property type="entry name" value="PQQA PEPTIDE CYCLASE"/>
    <property type="match status" value="1"/>
</dbReference>
<dbReference type="InterPro" id="IPR023885">
    <property type="entry name" value="4Fe4S-binding_SPASM_dom"/>
</dbReference>
<reference evidence="7" key="1">
    <citation type="journal article" date="2014" name="Int. J. Syst. Evol. Microbiol.">
        <title>Complete genome sequence of Corynebacterium casei LMG S-19264T (=DSM 44701T), isolated from a smear-ripened cheese.</title>
        <authorList>
            <consortium name="US DOE Joint Genome Institute (JGI-PGF)"/>
            <person name="Walter F."/>
            <person name="Albersmeier A."/>
            <person name="Kalinowski J."/>
            <person name="Ruckert C."/>
        </authorList>
    </citation>
    <scope>NUCLEOTIDE SEQUENCE</scope>
    <source>
        <strain evidence="7">CGMCC 4.7110</strain>
    </source>
</reference>
<keyword evidence="3" id="KW-0408">Iron</keyword>
<evidence type="ECO:0000313" key="7">
    <source>
        <dbReference type="EMBL" id="GGN13987.1"/>
    </source>
</evidence>
<feature type="domain" description="Radical SAM core" evidence="6">
    <location>
        <begin position="13"/>
        <end position="219"/>
    </location>
</feature>
<dbReference type="InterPro" id="IPR013785">
    <property type="entry name" value="Aldolase_TIM"/>
</dbReference>
<dbReference type="SFLD" id="SFLDS00029">
    <property type="entry name" value="Radical_SAM"/>
    <property type="match status" value="1"/>
</dbReference>
<dbReference type="GO" id="GO:0051536">
    <property type="term" value="F:iron-sulfur cluster binding"/>
    <property type="evidence" value="ECO:0007669"/>
    <property type="project" value="UniProtKB-KW"/>
</dbReference>
<evidence type="ECO:0000256" key="2">
    <source>
        <dbReference type="ARBA" id="ARBA00022723"/>
    </source>
</evidence>
<dbReference type="Proteomes" id="UP000653411">
    <property type="component" value="Unassembled WGS sequence"/>
</dbReference>
<protein>
    <recommendedName>
        <fullName evidence="6">Radical SAM core domain-containing protein</fullName>
    </recommendedName>
</protein>
<dbReference type="PANTHER" id="PTHR11228">
    <property type="entry name" value="RADICAL SAM DOMAIN PROTEIN"/>
    <property type="match status" value="1"/>
</dbReference>
<dbReference type="Gene3D" id="3.20.20.70">
    <property type="entry name" value="Aldolase class I"/>
    <property type="match status" value="1"/>
</dbReference>
<accession>A0A917XER4</accession>
<dbReference type="SUPFAM" id="SSF102114">
    <property type="entry name" value="Radical SAM enzymes"/>
    <property type="match status" value="1"/>
</dbReference>
<dbReference type="InterPro" id="IPR007197">
    <property type="entry name" value="rSAM"/>
</dbReference>
<dbReference type="InterPro" id="IPR050377">
    <property type="entry name" value="Radical_SAM_PqqE_MftC-like"/>
</dbReference>
<feature type="region of interest" description="Disordered" evidence="5">
    <location>
        <begin position="268"/>
        <end position="306"/>
    </location>
</feature>
<evidence type="ECO:0000256" key="1">
    <source>
        <dbReference type="ARBA" id="ARBA00022691"/>
    </source>
</evidence>
<evidence type="ECO:0000313" key="8">
    <source>
        <dbReference type="Proteomes" id="UP000653411"/>
    </source>
</evidence>
<dbReference type="AlphaFoldDB" id="A0A917XER4"/>
<comment type="caution">
    <text evidence="7">The sequence shown here is derived from an EMBL/GenBank/DDBJ whole genome shotgun (WGS) entry which is preliminary data.</text>
</comment>
<sequence>MTVVAEAPITKATDTPGLVWLDLTRKCQLACGHCHNESGPDGTHGSMTTADWTRVLDEAAAAGVPRVQFTGGEVTMHPDAPTLIEYALKLGLTVEVYSNMVYLSESWWSLLRRDNVGLATSYYGQEDTHNAVTGRNSHARTRANIVKAVTENIPIRVSVIVSAPSDTGEETRRELLALGVRNVRVDHVRPFGRGANGQEPCTDGLCGRCGDGRASIGPNGSVSPCVFSTWLSVGNVQDAPLGTILGGPEIARANATIRAGRNVGGSLGCGPDSPCGPDNADARSCTPDTDDECSPGTPGSECTPRN</sequence>
<dbReference type="CDD" id="cd01335">
    <property type="entry name" value="Radical_SAM"/>
    <property type="match status" value="1"/>
</dbReference>
<evidence type="ECO:0000256" key="3">
    <source>
        <dbReference type="ARBA" id="ARBA00023004"/>
    </source>
</evidence>
<dbReference type="RefSeq" id="WP_189264259.1">
    <property type="nucleotide sequence ID" value="NZ_BMML01000009.1"/>
</dbReference>
<reference evidence="7" key="2">
    <citation type="submission" date="2020-09" db="EMBL/GenBank/DDBJ databases">
        <authorList>
            <person name="Sun Q."/>
            <person name="Zhou Y."/>
        </authorList>
    </citation>
    <scope>NUCLEOTIDE SEQUENCE</scope>
    <source>
        <strain evidence="7">CGMCC 4.7110</strain>
    </source>
</reference>
<organism evidence="7 8">
    <name type="scientific">Streptomyces fuscichromogenes</name>
    <dbReference type="NCBI Taxonomy" id="1324013"/>
    <lineage>
        <taxon>Bacteria</taxon>
        <taxon>Bacillati</taxon>
        <taxon>Actinomycetota</taxon>
        <taxon>Actinomycetes</taxon>
        <taxon>Kitasatosporales</taxon>
        <taxon>Streptomycetaceae</taxon>
        <taxon>Streptomyces</taxon>
    </lineage>
</organism>
<evidence type="ECO:0000256" key="4">
    <source>
        <dbReference type="ARBA" id="ARBA00023014"/>
    </source>
</evidence>
<dbReference type="GO" id="GO:0003824">
    <property type="term" value="F:catalytic activity"/>
    <property type="evidence" value="ECO:0007669"/>
    <property type="project" value="InterPro"/>
</dbReference>
<keyword evidence="2" id="KW-0479">Metal-binding</keyword>